<reference evidence="2 3" key="1">
    <citation type="journal article" date="2015" name="J. Biotechnol.">
        <title>Complete genome sequence of Paenibacillus beijingensis 7188(T) (=DSM 24997(T)), a novel rhizobacterium from jujube garden soil.</title>
        <authorList>
            <person name="Kwak Y."/>
            <person name="Shin J.H."/>
        </authorList>
    </citation>
    <scope>NUCLEOTIDE SEQUENCE [LARGE SCALE GENOMIC DNA]</scope>
    <source>
        <strain evidence="2 3">DSM 24997</strain>
    </source>
</reference>
<accession>A0A0D5NFG5</accession>
<dbReference type="STRING" id="1126833.VN24_03805"/>
<protein>
    <recommendedName>
        <fullName evidence="1">DUF1989 domain-containing protein</fullName>
    </recommendedName>
</protein>
<dbReference type="InterPro" id="IPR018959">
    <property type="entry name" value="DUF1989"/>
</dbReference>
<dbReference type="EMBL" id="CP011058">
    <property type="protein sequence ID" value="AJY73895.1"/>
    <property type="molecule type" value="Genomic_DNA"/>
</dbReference>
<evidence type="ECO:0000259" key="1">
    <source>
        <dbReference type="Pfam" id="PF09347"/>
    </source>
</evidence>
<dbReference type="KEGG" id="pbj:VN24_03805"/>
<gene>
    <name evidence="2" type="ORF">VN24_03805</name>
</gene>
<dbReference type="Pfam" id="PF09347">
    <property type="entry name" value="DUF1989"/>
    <property type="match status" value="1"/>
</dbReference>
<evidence type="ECO:0000313" key="2">
    <source>
        <dbReference type="EMBL" id="AJY73895.1"/>
    </source>
</evidence>
<dbReference type="PANTHER" id="PTHR31527:SF0">
    <property type="entry name" value="RE64534P"/>
    <property type="match status" value="1"/>
</dbReference>
<dbReference type="PANTHER" id="PTHR31527">
    <property type="entry name" value="RE64534P"/>
    <property type="match status" value="1"/>
</dbReference>
<name>A0A0D5NFG5_9BACL</name>
<evidence type="ECO:0000313" key="3">
    <source>
        <dbReference type="Proteomes" id="UP000032633"/>
    </source>
</evidence>
<dbReference type="Proteomes" id="UP000032633">
    <property type="component" value="Chromosome"/>
</dbReference>
<keyword evidence="3" id="KW-1185">Reference proteome</keyword>
<dbReference type="HOGENOM" id="CLU_079904_1_2_9"/>
<dbReference type="AlphaFoldDB" id="A0A0D5NFG5"/>
<dbReference type="PATRIC" id="fig|1126833.4.peg.826"/>
<dbReference type="OrthoDB" id="9772660at2"/>
<sequence length="199" mass="22768">MTRNVLIPGGEGRSFKVYRDEYIKITDVAGKQVADFVALNMHNTHEFVSASHTRIMLNRVFLQKEDRLYSNYRNALLRLVEDTVGVHDLMYPCCDPMRYLIDYGVADHRNCRNNLFESLKEYEVDYWRVPDPVNLFQNTPLNADGSFAQPQEPKTSAGDYVIFQALADVVVGISACPQDMNPLCGWNVSDIKAEILREI</sequence>
<organism evidence="2 3">
    <name type="scientific">Paenibacillus beijingensis</name>
    <dbReference type="NCBI Taxonomy" id="1126833"/>
    <lineage>
        <taxon>Bacteria</taxon>
        <taxon>Bacillati</taxon>
        <taxon>Bacillota</taxon>
        <taxon>Bacilli</taxon>
        <taxon>Bacillales</taxon>
        <taxon>Paenibacillaceae</taxon>
        <taxon>Paenibacillus</taxon>
    </lineage>
</organism>
<reference evidence="3" key="2">
    <citation type="submission" date="2015-03" db="EMBL/GenBank/DDBJ databases">
        <title>Genome sequence of Paenibacillus beijingensis strain DSM 24997T.</title>
        <authorList>
            <person name="Kwak Y."/>
            <person name="Shin J.-H."/>
        </authorList>
    </citation>
    <scope>NUCLEOTIDE SEQUENCE [LARGE SCALE GENOMIC DNA]</scope>
    <source>
        <strain evidence="3">DSM 24997</strain>
    </source>
</reference>
<proteinExistence type="predicted"/>
<feature type="domain" description="DUF1989" evidence="1">
    <location>
        <begin position="7"/>
        <end position="170"/>
    </location>
</feature>
<dbReference type="RefSeq" id="WP_045669330.1">
    <property type="nucleotide sequence ID" value="NZ_CP011058.1"/>
</dbReference>